<dbReference type="GO" id="GO:0006979">
    <property type="term" value="P:response to oxidative stress"/>
    <property type="evidence" value="ECO:0007669"/>
    <property type="project" value="InterPro"/>
</dbReference>
<keyword evidence="4 6" id="KW-0560">Oxidoreductase</keyword>
<dbReference type="AlphaFoldDB" id="A0A955I5V7"/>
<dbReference type="SUPFAM" id="SSF51316">
    <property type="entry name" value="Mss4-like"/>
    <property type="match status" value="1"/>
</dbReference>
<comment type="caution">
    <text evidence="8">The sequence shown here is derived from an EMBL/GenBank/DDBJ whole genome shotgun (WGS) entry which is preliminary data.</text>
</comment>
<gene>
    <name evidence="6 8" type="primary">msrB</name>
    <name evidence="8" type="ORF">KC675_00440</name>
</gene>
<dbReference type="GO" id="GO:0005737">
    <property type="term" value="C:cytoplasm"/>
    <property type="evidence" value="ECO:0007669"/>
    <property type="project" value="TreeGrafter"/>
</dbReference>
<evidence type="ECO:0000256" key="5">
    <source>
        <dbReference type="ARBA" id="ARBA00048488"/>
    </source>
</evidence>
<keyword evidence="2 6" id="KW-0479">Metal-binding</keyword>
<comment type="cofactor">
    <cofactor evidence="6">
        <name>Zn(2+)</name>
        <dbReference type="ChEBI" id="CHEBI:29105"/>
    </cofactor>
    <text evidence="6">Binds 1 zinc ion per subunit. The zinc ion is important for the structural integrity of the protein.</text>
</comment>
<accession>A0A955I5V7</accession>
<dbReference type="GO" id="GO:0033743">
    <property type="term" value="F:peptide-methionine (R)-S-oxide reductase activity"/>
    <property type="evidence" value="ECO:0007669"/>
    <property type="project" value="UniProtKB-UniRule"/>
</dbReference>
<comment type="catalytic activity">
    <reaction evidence="5 6">
        <text>L-methionyl-[protein] + [thioredoxin]-disulfide + H2O = L-methionyl-(R)-S-oxide-[protein] + [thioredoxin]-dithiol</text>
        <dbReference type="Rhea" id="RHEA:24164"/>
        <dbReference type="Rhea" id="RHEA-COMP:10698"/>
        <dbReference type="Rhea" id="RHEA-COMP:10700"/>
        <dbReference type="Rhea" id="RHEA-COMP:12313"/>
        <dbReference type="Rhea" id="RHEA-COMP:12314"/>
        <dbReference type="ChEBI" id="CHEBI:15377"/>
        <dbReference type="ChEBI" id="CHEBI:16044"/>
        <dbReference type="ChEBI" id="CHEBI:29950"/>
        <dbReference type="ChEBI" id="CHEBI:45764"/>
        <dbReference type="ChEBI" id="CHEBI:50058"/>
        <dbReference type="EC" id="1.8.4.12"/>
    </reaction>
</comment>
<evidence type="ECO:0000256" key="2">
    <source>
        <dbReference type="ARBA" id="ARBA00022723"/>
    </source>
</evidence>
<dbReference type="GO" id="GO:0030091">
    <property type="term" value="P:protein repair"/>
    <property type="evidence" value="ECO:0007669"/>
    <property type="project" value="InterPro"/>
</dbReference>
<name>A0A955I5V7_9BACT</name>
<dbReference type="Proteomes" id="UP000745577">
    <property type="component" value="Unassembled WGS sequence"/>
</dbReference>
<dbReference type="HAMAP" id="MF_01400">
    <property type="entry name" value="MsrB"/>
    <property type="match status" value="1"/>
</dbReference>
<dbReference type="Gene3D" id="2.170.150.20">
    <property type="entry name" value="Peptide methionine sulfoxide reductase"/>
    <property type="match status" value="1"/>
</dbReference>
<evidence type="ECO:0000259" key="7">
    <source>
        <dbReference type="PROSITE" id="PS51790"/>
    </source>
</evidence>
<dbReference type="GO" id="GO:0008270">
    <property type="term" value="F:zinc ion binding"/>
    <property type="evidence" value="ECO:0007669"/>
    <property type="project" value="UniProtKB-UniRule"/>
</dbReference>
<comment type="similarity">
    <text evidence="1 6">Belongs to the MsrB Met sulfoxide reductase family.</text>
</comment>
<reference evidence="8" key="1">
    <citation type="submission" date="2020-04" db="EMBL/GenBank/DDBJ databases">
        <authorList>
            <person name="Zhang T."/>
        </authorList>
    </citation>
    <scope>NUCLEOTIDE SEQUENCE</scope>
    <source>
        <strain evidence="8">HKST-UBA15</strain>
    </source>
</reference>
<feature type="active site" description="Nucleophile" evidence="6">
    <location>
        <position position="116"/>
    </location>
</feature>
<dbReference type="PROSITE" id="PS51790">
    <property type="entry name" value="MSRB"/>
    <property type="match status" value="1"/>
</dbReference>
<feature type="binding site" evidence="6">
    <location>
        <position position="93"/>
    </location>
    <ligand>
        <name>Zn(2+)</name>
        <dbReference type="ChEBI" id="CHEBI:29105"/>
    </ligand>
</feature>
<dbReference type="InterPro" id="IPR028427">
    <property type="entry name" value="Met_Sox_Rdtase_MsrB"/>
</dbReference>
<evidence type="ECO:0000313" key="9">
    <source>
        <dbReference type="Proteomes" id="UP000745577"/>
    </source>
</evidence>
<evidence type="ECO:0000256" key="3">
    <source>
        <dbReference type="ARBA" id="ARBA00022833"/>
    </source>
</evidence>
<dbReference type="PANTHER" id="PTHR10173:SF52">
    <property type="entry name" value="METHIONINE-R-SULFOXIDE REDUCTASE B1"/>
    <property type="match status" value="1"/>
</dbReference>
<dbReference type="EC" id="1.8.4.12" evidence="6"/>
<dbReference type="PANTHER" id="PTHR10173">
    <property type="entry name" value="METHIONINE SULFOXIDE REDUCTASE"/>
    <property type="match status" value="1"/>
</dbReference>
<keyword evidence="3 6" id="KW-0862">Zinc</keyword>
<feature type="binding site" evidence="6">
    <location>
        <position position="47"/>
    </location>
    <ligand>
        <name>Zn(2+)</name>
        <dbReference type="ChEBI" id="CHEBI:29105"/>
    </ligand>
</feature>
<feature type="binding site" evidence="6">
    <location>
        <position position="96"/>
    </location>
    <ligand>
        <name>Zn(2+)</name>
        <dbReference type="ChEBI" id="CHEBI:29105"/>
    </ligand>
</feature>
<evidence type="ECO:0000313" key="8">
    <source>
        <dbReference type="EMBL" id="MCA9379630.1"/>
    </source>
</evidence>
<organism evidence="8 9">
    <name type="scientific">Candidatus Dojkabacteria bacterium</name>
    <dbReference type="NCBI Taxonomy" id="2099670"/>
    <lineage>
        <taxon>Bacteria</taxon>
        <taxon>Candidatus Dojkabacteria</taxon>
    </lineage>
</organism>
<reference evidence="8" key="2">
    <citation type="journal article" date="2021" name="Microbiome">
        <title>Successional dynamics and alternative stable states in a saline activated sludge microbial community over 9 years.</title>
        <authorList>
            <person name="Wang Y."/>
            <person name="Ye J."/>
            <person name="Ju F."/>
            <person name="Liu L."/>
            <person name="Boyd J.A."/>
            <person name="Deng Y."/>
            <person name="Parks D.H."/>
            <person name="Jiang X."/>
            <person name="Yin X."/>
            <person name="Woodcroft B.J."/>
            <person name="Tyson G.W."/>
            <person name="Hugenholtz P."/>
            <person name="Polz M.F."/>
            <person name="Zhang T."/>
        </authorList>
    </citation>
    <scope>NUCLEOTIDE SEQUENCE</scope>
    <source>
        <strain evidence="8">HKST-UBA15</strain>
    </source>
</reference>
<dbReference type="FunFam" id="2.170.150.20:FF:000001">
    <property type="entry name" value="Peptide methionine sulfoxide reductase MsrB"/>
    <property type="match status" value="1"/>
</dbReference>
<protein>
    <recommendedName>
        <fullName evidence="6">Peptide methionine sulfoxide reductase MsrB</fullName>
        <ecNumber evidence="6">1.8.4.12</ecNumber>
    </recommendedName>
    <alternativeName>
        <fullName evidence="6">Peptide-methionine (R)-S-oxide reductase</fullName>
    </alternativeName>
</protein>
<dbReference type="InterPro" id="IPR011057">
    <property type="entry name" value="Mss4-like_sf"/>
</dbReference>
<proteinExistence type="inferred from homology"/>
<evidence type="ECO:0000256" key="6">
    <source>
        <dbReference type="HAMAP-Rule" id="MF_01400"/>
    </source>
</evidence>
<sequence>MNKSKEELKKLLSEDEYKIIVEKATEMPFTGKYLHNEQNGIYHCLVCNSELFSSDTKFDSGSGWPSFYDVSNNKNIKIMEDTSHGMERLEVQCSNCGAHLGHLFEDGPEPTGKRYCINSASLEFLPK</sequence>
<evidence type="ECO:0000256" key="4">
    <source>
        <dbReference type="ARBA" id="ARBA00023002"/>
    </source>
</evidence>
<evidence type="ECO:0000256" key="1">
    <source>
        <dbReference type="ARBA" id="ARBA00007174"/>
    </source>
</evidence>
<feature type="binding site" evidence="6">
    <location>
        <position position="44"/>
    </location>
    <ligand>
        <name>Zn(2+)</name>
        <dbReference type="ChEBI" id="CHEBI:29105"/>
    </ligand>
</feature>
<dbReference type="Pfam" id="PF01641">
    <property type="entry name" value="SelR"/>
    <property type="match status" value="1"/>
</dbReference>
<dbReference type="EMBL" id="JAGQLL010000006">
    <property type="protein sequence ID" value="MCA9379630.1"/>
    <property type="molecule type" value="Genomic_DNA"/>
</dbReference>
<dbReference type="InterPro" id="IPR002579">
    <property type="entry name" value="Met_Sox_Rdtase_MsrB_dom"/>
</dbReference>
<feature type="domain" description="MsrB" evidence="7">
    <location>
        <begin position="5"/>
        <end position="127"/>
    </location>
</feature>
<dbReference type="NCBIfam" id="TIGR00357">
    <property type="entry name" value="peptide-methionine (R)-S-oxide reductase MsrB"/>
    <property type="match status" value="1"/>
</dbReference>